<comment type="caution">
    <text evidence="2">The sequence shown here is derived from an EMBL/GenBank/DDBJ whole genome shotgun (WGS) entry which is preliminary data.</text>
</comment>
<dbReference type="AlphaFoldDB" id="A0A7X5Y7H9"/>
<dbReference type="EMBL" id="JAATJC010000001">
    <property type="protein sequence ID" value="NJC06544.1"/>
    <property type="molecule type" value="Genomic_DNA"/>
</dbReference>
<proteinExistence type="predicted"/>
<accession>A0A7X5Y7H9</accession>
<feature type="transmembrane region" description="Helical" evidence="1">
    <location>
        <begin position="42"/>
        <end position="62"/>
    </location>
</feature>
<dbReference type="Proteomes" id="UP000558192">
    <property type="component" value="Unassembled WGS sequence"/>
</dbReference>
<keyword evidence="1" id="KW-1133">Transmembrane helix</keyword>
<dbReference type="RefSeq" id="WP_168069828.1">
    <property type="nucleotide sequence ID" value="NZ_JAATJC010000001.1"/>
</dbReference>
<organism evidence="2 3">
    <name type="scientific">Sphingomonas kaistensis</name>
    <dbReference type="NCBI Taxonomy" id="298708"/>
    <lineage>
        <taxon>Bacteria</taxon>
        <taxon>Pseudomonadati</taxon>
        <taxon>Pseudomonadota</taxon>
        <taxon>Alphaproteobacteria</taxon>
        <taxon>Sphingomonadales</taxon>
        <taxon>Sphingomonadaceae</taxon>
        <taxon>Sphingomonas</taxon>
    </lineage>
</organism>
<gene>
    <name evidence="2" type="ORF">GGQ97_002337</name>
</gene>
<protein>
    <submittedName>
        <fullName evidence="2">Uncharacterized protein</fullName>
    </submittedName>
</protein>
<evidence type="ECO:0000313" key="3">
    <source>
        <dbReference type="Proteomes" id="UP000558192"/>
    </source>
</evidence>
<evidence type="ECO:0000313" key="2">
    <source>
        <dbReference type="EMBL" id="NJC06544.1"/>
    </source>
</evidence>
<evidence type="ECO:0000256" key="1">
    <source>
        <dbReference type="SAM" id="Phobius"/>
    </source>
</evidence>
<sequence length="63" mass="6716">MSAWIDPAEIARAMGDGTAGPANDNRPDYDMVACSWRDVAEFWGTVLIGGAIVAVLIFCWIAG</sequence>
<keyword evidence="1" id="KW-0472">Membrane</keyword>
<reference evidence="2 3" key="1">
    <citation type="submission" date="2020-03" db="EMBL/GenBank/DDBJ databases">
        <title>Genomic Encyclopedia of Type Strains, Phase IV (KMG-IV): sequencing the most valuable type-strain genomes for metagenomic binning, comparative biology and taxonomic classification.</title>
        <authorList>
            <person name="Goeker M."/>
        </authorList>
    </citation>
    <scope>NUCLEOTIDE SEQUENCE [LARGE SCALE GENOMIC DNA]</scope>
    <source>
        <strain evidence="2 3">DSM 16846</strain>
    </source>
</reference>
<keyword evidence="1" id="KW-0812">Transmembrane</keyword>
<name>A0A7X5Y7H9_9SPHN</name>
<keyword evidence="3" id="KW-1185">Reference proteome</keyword>